<dbReference type="Proteomes" id="UP000324800">
    <property type="component" value="Unassembled WGS sequence"/>
</dbReference>
<evidence type="ECO:0008006" key="3">
    <source>
        <dbReference type="Google" id="ProtNLM"/>
    </source>
</evidence>
<organism evidence="1 2">
    <name type="scientific">Streblomastix strix</name>
    <dbReference type="NCBI Taxonomy" id="222440"/>
    <lineage>
        <taxon>Eukaryota</taxon>
        <taxon>Metamonada</taxon>
        <taxon>Preaxostyla</taxon>
        <taxon>Oxymonadida</taxon>
        <taxon>Streblomastigidae</taxon>
        <taxon>Streblomastix</taxon>
    </lineage>
</organism>
<evidence type="ECO:0000313" key="1">
    <source>
        <dbReference type="EMBL" id="KAA6365418.1"/>
    </source>
</evidence>
<accession>A0A5J4U521</accession>
<sequence length="182" mass="20174">MIRNGEYYIHVYEGTYLLTLSSFRYYLYNIYPIVDIIAEQEAQINITGPVHSISLILLSFSKFSIDFCDQNFLIDDDGSLLKFTDSILFRNAGNTAINSNPLVIVSHGSLILENLNIHGNNLEGNEPLIQATSPKLIQFASLTVTNLSLVSGNTAPLLLSVTELPQESKIVISDIHAKQNTV</sequence>
<dbReference type="EMBL" id="SNRW01020475">
    <property type="protein sequence ID" value="KAA6365418.1"/>
    <property type="molecule type" value="Genomic_DNA"/>
</dbReference>
<proteinExistence type="predicted"/>
<reference evidence="1 2" key="1">
    <citation type="submission" date="2019-03" db="EMBL/GenBank/DDBJ databases">
        <title>Single cell metagenomics reveals metabolic interactions within the superorganism composed of flagellate Streblomastix strix and complex community of Bacteroidetes bacteria on its surface.</title>
        <authorList>
            <person name="Treitli S.C."/>
            <person name="Kolisko M."/>
            <person name="Husnik F."/>
            <person name="Keeling P."/>
            <person name="Hampl V."/>
        </authorList>
    </citation>
    <scope>NUCLEOTIDE SEQUENCE [LARGE SCALE GENOMIC DNA]</scope>
    <source>
        <strain evidence="1">ST1C</strain>
    </source>
</reference>
<comment type="caution">
    <text evidence="1">The sequence shown here is derived from an EMBL/GenBank/DDBJ whole genome shotgun (WGS) entry which is preliminary data.</text>
</comment>
<protein>
    <recommendedName>
        <fullName evidence="3">Right handed beta helix domain-containing protein</fullName>
    </recommendedName>
</protein>
<name>A0A5J4U521_9EUKA</name>
<feature type="non-terminal residue" evidence="1">
    <location>
        <position position="182"/>
    </location>
</feature>
<gene>
    <name evidence="1" type="ORF">EZS28_039055</name>
</gene>
<evidence type="ECO:0000313" key="2">
    <source>
        <dbReference type="Proteomes" id="UP000324800"/>
    </source>
</evidence>
<dbReference type="AlphaFoldDB" id="A0A5J4U521"/>